<dbReference type="Gene3D" id="3.30.760.10">
    <property type="entry name" value="RNA Cap, Translation Initiation Factor Eif4e"/>
    <property type="match status" value="1"/>
</dbReference>
<accession>A0A7J8JCT9</accession>
<dbReference type="Pfam" id="PF01652">
    <property type="entry name" value="IF4E"/>
    <property type="match status" value="1"/>
</dbReference>
<dbReference type="PANTHER" id="PTHR11960:SF17">
    <property type="entry name" value="EUKARYOTIC TRANSLATION INITIATION FACTOR 4E TYPE 2"/>
    <property type="match status" value="1"/>
</dbReference>
<dbReference type="GO" id="GO:0003743">
    <property type="term" value="F:translation initiation factor activity"/>
    <property type="evidence" value="ECO:0007669"/>
    <property type="project" value="UniProtKB-KW"/>
</dbReference>
<reference evidence="3 4" key="1">
    <citation type="journal article" date="2020" name="Nature">
        <title>Six reference-quality genomes reveal evolution of bat adaptations.</title>
        <authorList>
            <person name="Jebb D."/>
            <person name="Huang Z."/>
            <person name="Pippel M."/>
            <person name="Hughes G.M."/>
            <person name="Lavrichenko K."/>
            <person name="Devanna P."/>
            <person name="Winkler S."/>
            <person name="Jermiin L.S."/>
            <person name="Skirmuntt E.C."/>
            <person name="Katzourakis A."/>
            <person name="Burkitt-Gray L."/>
            <person name="Ray D.A."/>
            <person name="Sullivan K.A.M."/>
            <person name="Roscito J.G."/>
            <person name="Kirilenko B.M."/>
            <person name="Davalos L.M."/>
            <person name="Corthals A.P."/>
            <person name="Power M.L."/>
            <person name="Jones G."/>
            <person name="Ransome R.D."/>
            <person name="Dechmann D.K.N."/>
            <person name="Locatelli A.G."/>
            <person name="Puechmaille S.J."/>
            <person name="Fedrigo O."/>
            <person name="Jarvis E.D."/>
            <person name="Hiller M."/>
            <person name="Vernes S.C."/>
            <person name="Myers E.W."/>
            <person name="Teeling E.C."/>
        </authorList>
    </citation>
    <scope>NUCLEOTIDE SEQUENCE [LARGE SCALE GENOMIC DNA]</scope>
    <source>
        <strain evidence="3">MRouAeg1</strain>
        <tissue evidence="3">Muscle</tissue>
    </source>
</reference>
<protein>
    <submittedName>
        <fullName evidence="3">Eukaryotic translation initiation factor 4E family member 2</fullName>
    </submittedName>
</protein>
<keyword evidence="1" id="KW-0694">RNA-binding</keyword>
<keyword evidence="4" id="KW-1185">Reference proteome</keyword>
<dbReference type="PROSITE" id="PS00813">
    <property type="entry name" value="IF4E"/>
    <property type="match status" value="1"/>
</dbReference>
<dbReference type="EMBL" id="JACASE010000002">
    <property type="protein sequence ID" value="KAF6494694.1"/>
    <property type="molecule type" value="Genomic_DNA"/>
</dbReference>
<comment type="caution">
    <text evidence="3">The sequence shown here is derived from an EMBL/GenBank/DDBJ whole genome shotgun (WGS) entry which is preliminary data.</text>
</comment>
<dbReference type="AlphaFoldDB" id="A0A7J8JCT9"/>
<sequence length="257" mass="29669">MNNKFDALKDDDSGDHDQNEENSTQKDGEKEKMERDKSQSSSKRKAVVPGPAEHPLQYNYTFWYSRRTPGRPTSSQSYEQNIKQIGTFASVEQFWRFYSHMVRPGDLTGHSDFHLFKEGIKPMWEDDANKNGGKWIIRLRKGLASRCWENLILAMLGEQFMVGEEICGAVVSVRFQGQFKLSKYKNHIVKVHKLAIILFCMCVFVRNGWEVSSWSFHLLTEGTSLSRVLPFALFPGGRIPLDTLQHRGLYKAEKRQT</sequence>
<dbReference type="Proteomes" id="UP000593571">
    <property type="component" value="Unassembled WGS sequence"/>
</dbReference>
<feature type="region of interest" description="Disordered" evidence="2">
    <location>
        <begin position="1"/>
        <end position="52"/>
    </location>
</feature>
<dbReference type="GO" id="GO:0016281">
    <property type="term" value="C:eukaryotic translation initiation factor 4F complex"/>
    <property type="evidence" value="ECO:0007669"/>
    <property type="project" value="TreeGrafter"/>
</dbReference>
<comment type="similarity">
    <text evidence="1">Belongs to the eukaryotic initiation factor 4E family.</text>
</comment>
<evidence type="ECO:0000256" key="2">
    <source>
        <dbReference type="SAM" id="MobiDB-lite"/>
    </source>
</evidence>
<evidence type="ECO:0000256" key="1">
    <source>
        <dbReference type="RuleBase" id="RU004374"/>
    </source>
</evidence>
<gene>
    <name evidence="3" type="ORF">HJG63_004388</name>
</gene>
<dbReference type="FunFam" id="3.30.760.10:FF:000057">
    <property type="entry name" value="Predicted gene 20696"/>
    <property type="match status" value="1"/>
</dbReference>
<name>A0A7J8JCT9_ROUAE</name>
<dbReference type="GO" id="GO:0000340">
    <property type="term" value="F:RNA 7-methylguanosine cap binding"/>
    <property type="evidence" value="ECO:0007669"/>
    <property type="project" value="TreeGrafter"/>
</dbReference>
<dbReference type="SUPFAM" id="SSF55418">
    <property type="entry name" value="eIF4e-like"/>
    <property type="match status" value="1"/>
</dbReference>
<evidence type="ECO:0000313" key="4">
    <source>
        <dbReference type="Proteomes" id="UP000593571"/>
    </source>
</evidence>
<dbReference type="InterPro" id="IPR001040">
    <property type="entry name" value="TIF_eIF_4E"/>
</dbReference>
<dbReference type="InterPro" id="IPR023398">
    <property type="entry name" value="TIF_eIF4e-like"/>
</dbReference>
<organism evidence="3 4">
    <name type="scientific">Rousettus aegyptiacus</name>
    <name type="common">Egyptian fruit bat</name>
    <name type="synonym">Pteropus aegyptiacus</name>
    <dbReference type="NCBI Taxonomy" id="9407"/>
    <lineage>
        <taxon>Eukaryota</taxon>
        <taxon>Metazoa</taxon>
        <taxon>Chordata</taxon>
        <taxon>Craniata</taxon>
        <taxon>Vertebrata</taxon>
        <taxon>Euteleostomi</taxon>
        <taxon>Mammalia</taxon>
        <taxon>Eutheria</taxon>
        <taxon>Laurasiatheria</taxon>
        <taxon>Chiroptera</taxon>
        <taxon>Yinpterochiroptera</taxon>
        <taxon>Pteropodoidea</taxon>
        <taxon>Pteropodidae</taxon>
        <taxon>Rousettinae</taxon>
        <taxon>Rousettus</taxon>
    </lineage>
</organism>
<keyword evidence="1" id="KW-0648">Protein biosynthesis</keyword>
<dbReference type="PANTHER" id="PTHR11960">
    <property type="entry name" value="EUKARYOTIC TRANSLATION INITIATION FACTOR 4E RELATED"/>
    <property type="match status" value="1"/>
</dbReference>
<feature type="compositionally biased region" description="Basic and acidic residues" evidence="2">
    <location>
        <begin position="1"/>
        <end position="38"/>
    </location>
</feature>
<proteinExistence type="inferred from homology"/>
<dbReference type="InterPro" id="IPR019770">
    <property type="entry name" value="TIF_eIF_4E_CS"/>
</dbReference>
<keyword evidence="1 3" id="KW-0396">Initiation factor</keyword>
<evidence type="ECO:0000313" key="3">
    <source>
        <dbReference type="EMBL" id="KAF6494694.1"/>
    </source>
</evidence>